<dbReference type="InParanoid" id="Q22B02"/>
<reference evidence="2" key="1">
    <citation type="journal article" date="2006" name="PLoS Biol.">
        <title>Macronuclear genome sequence of the ciliate Tetrahymena thermophila, a model eukaryote.</title>
        <authorList>
            <person name="Eisen J.A."/>
            <person name="Coyne R.S."/>
            <person name="Wu M."/>
            <person name="Wu D."/>
            <person name="Thiagarajan M."/>
            <person name="Wortman J.R."/>
            <person name="Badger J.H."/>
            <person name="Ren Q."/>
            <person name="Amedeo P."/>
            <person name="Jones K.M."/>
            <person name="Tallon L.J."/>
            <person name="Delcher A.L."/>
            <person name="Salzberg S.L."/>
            <person name="Silva J.C."/>
            <person name="Haas B.J."/>
            <person name="Majoros W.H."/>
            <person name="Farzad M."/>
            <person name="Carlton J.M."/>
            <person name="Smith R.K. Jr."/>
            <person name="Garg J."/>
            <person name="Pearlman R.E."/>
            <person name="Karrer K.M."/>
            <person name="Sun L."/>
            <person name="Manning G."/>
            <person name="Elde N.C."/>
            <person name="Turkewitz A.P."/>
            <person name="Asai D.J."/>
            <person name="Wilkes D.E."/>
            <person name="Wang Y."/>
            <person name="Cai H."/>
            <person name="Collins K."/>
            <person name="Stewart B.A."/>
            <person name="Lee S.R."/>
            <person name="Wilamowska K."/>
            <person name="Weinberg Z."/>
            <person name="Ruzzo W.L."/>
            <person name="Wloga D."/>
            <person name="Gaertig J."/>
            <person name="Frankel J."/>
            <person name="Tsao C.-C."/>
            <person name="Gorovsky M.A."/>
            <person name="Keeling P.J."/>
            <person name="Waller R.F."/>
            <person name="Patron N.J."/>
            <person name="Cherry J.M."/>
            <person name="Stover N.A."/>
            <person name="Krieger C.J."/>
            <person name="del Toro C."/>
            <person name="Ryder H.F."/>
            <person name="Williamson S.C."/>
            <person name="Barbeau R.A."/>
            <person name="Hamilton E.P."/>
            <person name="Orias E."/>
        </authorList>
    </citation>
    <scope>NUCLEOTIDE SEQUENCE [LARGE SCALE GENOMIC DNA]</scope>
    <source>
        <strain evidence="2">SB210</strain>
    </source>
</reference>
<gene>
    <name evidence="1" type="ORF">TTHERM_01141470</name>
</gene>
<dbReference type="GeneID" id="7843143"/>
<keyword evidence="2" id="KW-1185">Reference proteome</keyword>
<dbReference type="AlphaFoldDB" id="Q22B02"/>
<dbReference type="KEGG" id="tet:TTHERM_01141470"/>
<dbReference type="EMBL" id="GG662685">
    <property type="protein sequence ID" value="EAR82456.2"/>
    <property type="molecule type" value="Genomic_DNA"/>
</dbReference>
<proteinExistence type="predicted"/>
<name>Q22B02_TETTS</name>
<organism evidence="1 2">
    <name type="scientific">Tetrahymena thermophila (strain SB210)</name>
    <dbReference type="NCBI Taxonomy" id="312017"/>
    <lineage>
        <taxon>Eukaryota</taxon>
        <taxon>Sar</taxon>
        <taxon>Alveolata</taxon>
        <taxon>Ciliophora</taxon>
        <taxon>Intramacronucleata</taxon>
        <taxon>Oligohymenophorea</taxon>
        <taxon>Hymenostomatida</taxon>
        <taxon>Tetrahymenina</taxon>
        <taxon>Tetrahymenidae</taxon>
        <taxon>Tetrahymena</taxon>
    </lineage>
</organism>
<dbReference type="HOGENOM" id="CLU_013044_1_0_1"/>
<evidence type="ECO:0000313" key="2">
    <source>
        <dbReference type="Proteomes" id="UP000009168"/>
    </source>
</evidence>
<dbReference type="RefSeq" id="XP_001030119.2">
    <property type="nucleotide sequence ID" value="XM_001030119.2"/>
</dbReference>
<accession>Q22B02</accession>
<dbReference type="Proteomes" id="UP000009168">
    <property type="component" value="Unassembled WGS sequence"/>
</dbReference>
<evidence type="ECO:0000313" key="1">
    <source>
        <dbReference type="EMBL" id="EAR82456.2"/>
    </source>
</evidence>
<sequence length="559" mass="65318">MTIDEYQAKQNLTYLVYYPQYYYADNINNITLLIDLDVIPCTDSSLSGLNCIDFSKISNQTLALDISNKIYSSLQINVYGCLDLDTVKTTIPSNCAQQTDIDNIINGIDSQLYLKMKTQQYNTTSKQIQTNYRNIYSYVLSSQMVINTLKTQTQETSVSQGLIFQQSQIYSSPYQYNQLIQSFDRQLSLQAGLGPYIQENILMDELLQQFQIQYPTITEILALANSIAFIVMFSRMIGRFFSKRLIQEDIFMLIFRNLFQEKNYQILKHNKLIEQQIDLYIQSSNDRNVIDNDLIEQEIPTNKKIPAFETKFRDHVEKQQVQMSYSDKEAINYQTFFTQEEDIKEQQSDEARNLNRTNLGILNTMSRKLISIQNDQSFNKRAYIETKNSLPFKQTTQKRISIFQNRYSSQSEQIQTPTSIQNALNLSYELQKEKPPQNKQILKDIISSKLKALHSNKMKHAIHNLIFKFKAFKSKAFLLYKGIDHKQIMHIDQEAKRSQNIYHLYEDIIFLKKAISMLLSQEQLAAIKLVSLTDNYFNLDLKSEQITNQYKISELSLKI</sequence>
<dbReference type="OrthoDB" id="302623at2759"/>
<protein>
    <submittedName>
        <fullName evidence="1">AMP-binding enzyme family protein</fullName>
    </submittedName>
</protein>